<feature type="compositionally biased region" description="Basic and acidic residues" evidence="6">
    <location>
        <begin position="404"/>
        <end position="431"/>
    </location>
</feature>
<reference evidence="8 9" key="1">
    <citation type="journal article" date="2015" name="Sci. Rep.">
        <title>Genome of the facultative scuticociliatosis pathogen Pseudocohnilembus persalinus provides insight into its virulence through horizontal gene transfer.</title>
        <authorList>
            <person name="Xiong J."/>
            <person name="Wang G."/>
            <person name="Cheng J."/>
            <person name="Tian M."/>
            <person name="Pan X."/>
            <person name="Warren A."/>
            <person name="Jiang C."/>
            <person name="Yuan D."/>
            <person name="Miao W."/>
        </authorList>
    </citation>
    <scope>NUCLEOTIDE SEQUENCE [LARGE SCALE GENOMIC DNA]</scope>
    <source>
        <strain evidence="8">36N120E</strain>
    </source>
</reference>
<accession>A0A0V0QWG6</accession>
<dbReference type="GO" id="GO:0004190">
    <property type="term" value="F:aspartic-type endopeptidase activity"/>
    <property type="evidence" value="ECO:0007669"/>
    <property type="project" value="UniProtKB-KW"/>
</dbReference>
<evidence type="ECO:0000256" key="5">
    <source>
        <dbReference type="SAM" id="Coils"/>
    </source>
</evidence>
<protein>
    <submittedName>
        <fullName evidence="8">Aspartic peptidase domain</fullName>
    </submittedName>
</protein>
<dbReference type="InParanoid" id="A0A0V0QWG6"/>
<proteinExistence type="inferred from homology"/>
<name>A0A0V0QWG6_PSEPJ</name>
<keyword evidence="9" id="KW-1185">Reference proteome</keyword>
<dbReference type="Pfam" id="PF00026">
    <property type="entry name" value="Asp"/>
    <property type="match status" value="1"/>
</dbReference>
<dbReference type="AlphaFoldDB" id="A0A0V0QWG6"/>
<keyword evidence="4" id="KW-0378">Hydrolase</keyword>
<feature type="domain" description="Peptidase A1" evidence="7">
    <location>
        <begin position="209"/>
        <end position="394"/>
    </location>
</feature>
<evidence type="ECO:0000256" key="1">
    <source>
        <dbReference type="ARBA" id="ARBA00007447"/>
    </source>
</evidence>
<organism evidence="8 9">
    <name type="scientific">Pseudocohnilembus persalinus</name>
    <name type="common">Ciliate</name>
    <dbReference type="NCBI Taxonomy" id="266149"/>
    <lineage>
        <taxon>Eukaryota</taxon>
        <taxon>Sar</taxon>
        <taxon>Alveolata</taxon>
        <taxon>Ciliophora</taxon>
        <taxon>Intramacronucleata</taxon>
        <taxon>Oligohymenophorea</taxon>
        <taxon>Scuticociliatia</taxon>
        <taxon>Philasterida</taxon>
        <taxon>Pseudocohnilembidae</taxon>
        <taxon>Pseudocohnilembus</taxon>
    </lineage>
</organism>
<comment type="caution">
    <text evidence="8">The sequence shown here is derived from an EMBL/GenBank/DDBJ whole genome shotgun (WGS) entry which is preliminary data.</text>
</comment>
<evidence type="ECO:0000256" key="4">
    <source>
        <dbReference type="ARBA" id="ARBA00022801"/>
    </source>
</evidence>
<evidence type="ECO:0000256" key="2">
    <source>
        <dbReference type="ARBA" id="ARBA00022670"/>
    </source>
</evidence>
<evidence type="ECO:0000256" key="3">
    <source>
        <dbReference type="ARBA" id="ARBA00022750"/>
    </source>
</evidence>
<evidence type="ECO:0000313" key="9">
    <source>
        <dbReference type="Proteomes" id="UP000054937"/>
    </source>
</evidence>
<keyword evidence="3" id="KW-0064">Aspartyl protease</keyword>
<gene>
    <name evidence="8" type="ORF">PPERSA_07905</name>
</gene>
<dbReference type="InterPro" id="IPR021109">
    <property type="entry name" value="Peptidase_aspartic_dom_sf"/>
</dbReference>
<dbReference type="InterPro" id="IPR033121">
    <property type="entry name" value="PEPTIDASE_A1"/>
</dbReference>
<dbReference type="OrthoDB" id="771136at2759"/>
<evidence type="ECO:0000259" key="7">
    <source>
        <dbReference type="Pfam" id="PF00026"/>
    </source>
</evidence>
<evidence type="ECO:0000313" key="8">
    <source>
        <dbReference type="EMBL" id="KRX06671.1"/>
    </source>
</evidence>
<dbReference type="PANTHER" id="PTHR47966">
    <property type="entry name" value="BETA-SITE APP-CLEAVING ENZYME, ISOFORM A-RELATED"/>
    <property type="match status" value="1"/>
</dbReference>
<dbReference type="GO" id="GO:0006508">
    <property type="term" value="P:proteolysis"/>
    <property type="evidence" value="ECO:0007669"/>
    <property type="project" value="UniProtKB-KW"/>
</dbReference>
<keyword evidence="2" id="KW-0645">Protease</keyword>
<feature type="compositionally biased region" description="Low complexity" evidence="6">
    <location>
        <begin position="435"/>
        <end position="444"/>
    </location>
</feature>
<evidence type="ECO:0000256" key="6">
    <source>
        <dbReference type="SAM" id="MobiDB-lite"/>
    </source>
</evidence>
<dbReference type="PANTHER" id="PTHR47966:SF51">
    <property type="entry name" value="BETA-SITE APP-CLEAVING ENZYME, ISOFORM A-RELATED"/>
    <property type="match status" value="1"/>
</dbReference>
<dbReference type="Proteomes" id="UP000054937">
    <property type="component" value="Unassembled WGS sequence"/>
</dbReference>
<feature type="region of interest" description="Disordered" evidence="6">
    <location>
        <begin position="404"/>
        <end position="444"/>
    </location>
</feature>
<sequence length="773" mass="91910">MYLKQSDILMHNLEEESLNSLNIEVYKNLKELTQDLRKNLEFLKQQKILYLIGNLTNLDYKLSEEDKQELNIDAKVVYETIDIDLYNFLSQMQQFLQAYEVYQKDMICKYIDCENTNSVKLPSNVITFQENQRQFNDSFNELKLNMFLNPNLEFVNFTSYIIDYRNEFNLLNIDILLGFGKSKFIENNNQNQQQQVQNNTKSVDFINQDQNMLDVLKKSGIIDKKMFSVFLGDQYKMLDSIITLGDFNIELFDKQEYDILNCTSAQYYTVNLRSIQLQNLKKNINSTINYNKNALISIVSPFIELELQILEQIIKAISNQVNVDCFISEISHQFNILIQVVICQRMSLIQEVQEIFPVISFQLGEKLYELQPDKYISDCYLYIDNNTEFCVTFFKLINRNKTKKESVQDQNNNDKNKNQQNKSDRQNKSHTEYSQTQQKQNKNNILNNSEYLPNYIRSQINFPKSHQWIEEDVNDDVDLILGTPFIRSYYTIFDEENNQIYLGKARQLVEIFKQNNKLVECIEDIEIIKDSIKKQEQQDMKKQEVQELQQLQKEIFSKKQEIKENYFKNITDLIYNINNRPYIFDDLKLMEKIINQNLKIKQIGQIKSNQIKRLFAIQSVLENENLLLAFYKNYINLIEKENNMLNNSNELQKSNLNKYFENRRILRDEVKQKMEKLKFDYYDDILILQGKKSKLQEGSLLEKLNNPNVQKQMIKQIQECGIKVDSSQEILTFYGVFLKFQKNQNNQNNNDYSKQAIEDNLHQLDENSQIDDL</sequence>
<comment type="similarity">
    <text evidence="1">Belongs to the peptidase A1 family.</text>
</comment>
<dbReference type="SUPFAM" id="SSF50630">
    <property type="entry name" value="Acid proteases"/>
    <property type="match status" value="2"/>
</dbReference>
<dbReference type="InterPro" id="IPR001461">
    <property type="entry name" value="Aspartic_peptidase_A1"/>
</dbReference>
<feature type="coiled-coil region" evidence="5">
    <location>
        <begin position="534"/>
        <end position="565"/>
    </location>
</feature>
<keyword evidence="5" id="KW-0175">Coiled coil</keyword>
<dbReference type="Gene3D" id="2.40.70.10">
    <property type="entry name" value="Acid Proteases"/>
    <property type="match status" value="2"/>
</dbReference>
<dbReference type="EMBL" id="LDAU01000093">
    <property type="protein sequence ID" value="KRX06671.1"/>
    <property type="molecule type" value="Genomic_DNA"/>
</dbReference>